<evidence type="ECO:0000313" key="8">
    <source>
        <dbReference type="Proteomes" id="UP000494206"/>
    </source>
</evidence>
<feature type="domain" description="G-protein coupled receptors family 1 profile" evidence="6">
    <location>
        <begin position="26"/>
        <end position="265"/>
    </location>
</feature>
<comment type="caution">
    <text evidence="7">The sequence shown here is derived from an EMBL/GenBank/DDBJ whole genome shotgun (WGS) entry which is preliminary data.</text>
</comment>
<dbReference type="OrthoDB" id="5820127at2759"/>
<evidence type="ECO:0000256" key="4">
    <source>
        <dbReference type="ARBA" id="ARBA00023136"/>
    </source>
</evidence>
<evidence type="ECO:0000256" key="2">
    <source>
        <dbReference type="ARBA" id="ARBA00022692"/>
    </source>
</evidence>
<evidence type="ECO:0000313" key="7">
    <source>
        <dbReference type="EMBL" id="CAB3398661.1"/>
    </source>
</evidence>
<feature type="transmembrane region" description="Helical" evidence="5">
    <location>
        <begin position="171"/>
        <end position="195"/>
    </location>
</feature>
<dbReference type="AlphaFoldDB" id="A0A8S1EDA5"/>
<dbReference type="InterPro" id="IPR047130">
    <property type="entry name" value="7TM_GPCR_Srsx_nematod"/>
</dbReference>
<dbReference type="SMART" id="SM01381">
    <property type="entry name" value="7TM_GPCR_Srsx"/>
    <property type="match status" value="1"/>
</dbReference>
<dbReference type="EMBL" id="CADEPM010000001">
    <property type="protein sequence ID" value="CAB3398661.1"/>
    <property type="molecule type" value="Genomic_DNA"/>
</dbReference>
<feature type="transmembrane region" description="Helical" evidence="5">
    <location>
        <begin position="47"/>
        <end position="69"/>
    </location>
</feature>
<keyword evidence="3 5" id="KW-1133">Transmembrane helix</keyword>
<evidence type="ECO:0000256" key="1">
    <source>
        <dbReference type="ARBA" id="ARBA00004370"/>
    </source>
</evidence>
<comment type="subcellular location">
    <subcellularLocation>
        <location evidence="1">Membrane</location>
    </subcellularLocation>
</comment>
<dbReference type="PANTHER" id="PTHR23360:SF74">
    <property type="entry name" value="G-PROTEIN COUPLED RECEPTORS FAMILY 1 PROFILE DOMAIN-CONTAINING PROTEIN"/>
    <property type="match status" value="1"/>
</dbReference>
<dbReference type="PROSITE" id="PS50262">
    <property type="entry name" value="G_PROTEIN_RECEP_F1_2"/>
    <property type="match status" value="1"/>
</dbReference>
<evidence type="ECO:0000256" key="3">
    <source>
        <dbReference type="ARBA" id="ARBA00022989"/>
    </source>
</evidence>
<keyword evidence="4 5" id="KW-0472">Membrane</keyword>
<proteinExistence type="predicted"/>
<reference evidence="7 8" key="1">
    <citation type="submission" date="2020-04" db="EMBL/GenBank/DDBJ databases">
        <authorList>
            <person name="Laetsch R D."/>
            <person name="Stevens L."/>
            <person name="Kumar S."/>
            <person name="Blaxter L. M."/>
        </authorList>
    </citation>
    <scope>NUCLEOTIDE SEQUENCE [LARGE SCALE GENOMIC DNA]</scope>
</reference>
<accession>A0A8S1EDA5</accession>
<feature type="transmembrane region" description="Helical" evidence="5">
    <location>
        <begin position="12"/>
        <end position="35"/>
    </location>
</feature>
<protein>
    <recommendedName>
        <fullName evidence="6">G-protein coupled receptors family 1 profile domain-containing protein</fullName>
    </recommendedName>
</protein>
<dbReference type="GO" id="GO:0016020">
    <property type="term" value="C:membrane"/>
    <property type="evidence" value="ECO:0007669"/>
    <property type="project" value="UniProtKB-SubCell"/>
</dbReference>
<dbReference type="Proteomes" id="UP000494206">
    <property type="component" value="Unassembled WGS sequence"/>
</dbReference>
<evidence type="ECO:0000259" key="6">
    <source>
        <dbReference type="PROSITE" id="PS50262"/>
    </source>
</evidence>
<dbReference type="SUPFAM" id="SSF81321">
    <property type="entry name" value="Family A G protein-coupled receptor-like"/>
    <property type="match status" value="1"/>
</dbReference>
<dbReference type="InterPro" id="IPR019424">
    <property type="entry name" value="7TM_GPCR_Srsx"/>
</dbReference>
<feature type="transmembrane region" description="Helical" evidence="5">
    <location>
        <begin position="81"/>
        <end position="103"/>
    </location>
</feature>
<feature type="transmembrane region" description="Helical" evidence="5">
    <location>
        <begin position="123"/>
        <end position="145"/>
    </location>
</feature>
<keyword evidence="2 5" id="KW-0812">Transmembrane</keyword>
<dbReference type="GO" id="GO:0004930">
    <property type="term" value="F:G protein-coupled receptor activity"/>
    <property type="evidence" value="ECO:0007669"/>
    <property type="project" value="InterPro"/>
</dbReference>
<organism evidence="7 8">
    <name type="scientific">Caenorhabditis bovis</name>
    <dbReference type="NCBI Taxonomy" id="2654633"/>
    <lineage>
        <taxon>Eukaryota</taxon>
        <taxon>Metazoa</taxon>
        <taxon>Ecdysozoa</taxon>
        <taxon>Nematoda</taxon>
        <taxon>Chromadorea</taxon>
        <taxon>Rhabditida</taxon>
        <taxon>Rhabditina</taxon>
        <taxon>Rhabditomorpha</taxon>
        <taxon>Rhabditoidea</taxon>
        <taxon>Rhabditidae</taxon>
        <taxon>Peloderinae</taxon>
        <taxon>Caenorhabditis</taxon>
    </lineage>
</organism>
<evidence type="ECO:0000256" key="5">
    <source>
        <dbReference type="SAM" id="Phobius"/>
    </source>
</evidence>
<dbReference type="CDD" id="cd00637">
    <property type="entry name" value="7tm_classA_rhodopsin-like"/>
    <property type="match status" value="1"/>
</dbReference>
<name>A0A8S1EDA5_9PELO</name>
<dbReference type="InterPro" id="IPR000276">
    <property type="entry name" value="GPCR_Rhodpsn"/>
</dbReference>
<sequence length="300" mass="34274">MHRAYHPLLPPIAIFYLVCSFVGVVGNGIMIVAFLKFGRLRSPCHYMITMNCLADLLHVSGHVVFAYHVLTGDSCSQKTCYFIQFLPCVGSCLGSPLIMVLGIDRMICCRFPRQYRDCLNAPYRYTIAQMVFPFAFASTLMYIAFIERDPNSDNQIACIIPMAMRNRAFEYFNYAGAFVNLTIICLYSYTAYVLWCQEDHENLKLRSVFKSIFATMLFVMFGWAVTFIVNNVSFRISLATDVAGIVQIYAGISVNLSLVCNVFIFYSINSDYRKCIRRLVFTKFEPDFALSEIPTIFVKN</sequence>
<dbReference type="PANTHER" id="PTHR23360">
    <property type="entry name" value="G-PROTEIN COUPLED RECEPTORS FAMILY 1 PROFILE DOMAIN-CONTAINING PROTEIN-RELATED"/>
    <property type="match status" value="1"/>
</dbReference>
<dbReference type="InterPro" id="IPR017452">
    <property type="entry name" value="GPCR_Rhodpsn_7TM"/>
</dbReference>
<keyword evidence="8" id="KW-1185">Reference proteome</keyword>
<dbReference type="Gene3D" id="1.20.1070.10">
    <property type="entry name" value="Rhodopsin 7-helix transmembrane proteins"/>
    <property type="match status" value="1"/>
</dbReference>
<dbReference type="Pfam" id="PF10320">
    <property type="entry name" value="7TM_GPCR_Srsx"/>
    <property type="match status" value="1"/>
</dbReference>
<feature type="transmembrane region" description="Helical" evidence="5">
    <location>
        <begin position="207"/>
        <end position="228"/>
    </location>
</feature>
<feature type="transmembrane region" description="Helical" evidence="5">
    <location>
        <begin position="248"/>
        <end position="268"/>
    </location>
</feature>
<gene>
    <name evidence="7" type="ORF">CBOVIS_LOCUS1912</name>
</gene>